<name>A0A6A7A4F1_9PLEO</name>
<organism evidence="1 2">
    <name type="scientific">Ophiobolus disseminans</name>
    <dbReference type="NCBI Taxonomy" id="1469910"/>
    <lineage>
        <taxon>Eukaryota</taxon>
        <taxon>Fungi</taxon>
        <taxon>Dikarya</taxon>
        <taxon>Ascomycota</taxon>
        <taxon>Pezizomycotina</taxon>
        <taxon>Dothideomycetes</taxon>
        <taxon>Pleosporomycetidae</taxon>
        <taxon>Pleosporales</taxon>
        <taxon>Pleosporineae</taxon>
        <taxon>Phaeosphaeriaceae</taxon>
        <taxon>Ophiobolus</taxon>
    </lineage>
</organism>
<dbReference type="EMBL" id="MU006224">
    <property type="protein sequence ID" value="KAF2827455.1"/>
    <property type="molecule type" value="Genomic_DNA"/>
</dbReference>
<dbReference type="AlphaFoldDB" id="A0A6A7A4F1"/>
<keyword evidence="2" id="KW-1185">Reference proteome</keyword>
<gene>
    <name evidence="1" type="ORF">CC86DRAFT_466228</name>
</gene>
<accession>A0A6A7A4F1</accession>
<evidence type="ECO:0000313" key="1">
    <source>
        <dbReference type="EMBL" id="KAF2827455.1"/>
    </source>
</evidence>
<proteinExistence type="predicted"/>
<protein>
    <submittedName>
        <fullName evidence="1">Uncharacterized protein</fullName>
    </submittedName>
</protein>
<reference evidence="1" key="1">
    <citation type="journal article" date="2020" name="Stud. Mycol.">
        <title>101 Dothideomycetes genomes: a test case for predicting lifestyles and emergence of pathogens.</title>
        <authorList>
            <person name="Haridas S."/>
            <person name="Albert R."/>
            <person name="Binder M."/>
            <person name="Bloem J."/>
            <person name="Labutti K."/>
            <person name="Salamov A."/>
            <person name="Andreopoulos B."/>
            <person name="Baker S."/>
            <person name="Barry K."/>
            <person name="Bills G."/>
            <person name="Bluhm B."/>
            <person name="Cannon C."/>
            <person name="Castanera R."/>
            <person name="Culley D."/>
            <person name="Daum C."/>
            <person name="Ezra D."/>
            <person name="Gonzalez J."/>
            <person name="Henrissat B."/>
            <person name="Kuo A."/>
            <person name="Liang C."/>
            <person name="Lipzen A."/>
            <person name="Lutzoni F."/>
            <person name="Magnuson J."/>
            <person name="Mondo S."/>
            <person name="Nolan M."/>
            <person name="Ohm R."/>
            <person name="Pangilinan J."/>
            <person name="Park H.-J."/>
            <person name="Ramirez L."/>
            <person name="Alfaro M."/>
            <person name="Sun H."/>
            <person name="Tritt A."/>
            <person name="Yoshinaga Y."/>
            <person name="Zwiers L.-H."/>
            <person name="Turgeon B."/>
            <person name="Goodwin S."/>
            <person name="Spatafora J."/>
            <person name="Crous P."/>
            <person name="Grigoriev I."/>
        </authorList>
    </citation>
    <scope>NUCLEOTIDE SEQUENCE</scope>
    <source>
        <strain evidence="1">CBS 113818</strain>
    </source>
</reference>
<sequence length="165" mass="18901">MSLVPVAHDAMDVYIAWLYSSGKAALQPIDREGANDDSEDVTDADKFEIFLLRCYHLACVFQDPNFMTDVIDTFFDHCIVEGLSGNVVCYAYDQYTFQMKRLVIMHTLSWAERSSNGLRDLLEDTPNAFAIDLDLERVSCGWAYLKRTEVMHELIGEIGGWWKKD</sequence>
<evidence type="ECO:0000313" key="2">
    <source>
        <dbReference type="Proteomes" id="UP000799424"/>
    </source>
</evidence>
<dbReference type="Proteomes" id="UP000799424">
    <property type="component" value="Unassembled WGS sequence"/>
</dbReference>